<dbReference type="EMBL" id="AF281259">
    <property type="protein sequence ID" value="AAK01343.1"/>
    <property type="molecule type" value="Genomic_DNA"/>
</dbReference>
<reference evidence="1" key="2">
    <citation type="journal article" date="2004" name="Appl. Environ. Microbiol.">
        <title>Chloromethane-dependent expression of the cmu gene cluster of Hyphomicrobium chloromethanicum.</title>
        <authorList>
            <person name="Borodina E."/>
            <person name="McDonald I.R."/>
            <person name="Murrell J.C."/>
        </authorList>
    </citation>
    <scope>NUCLEOTIDE SEQUENCE</scope>
    <source>
        <strain evidence="1">CM2</strain>
    </source>
</reference>
<dbReference type="InterPro" id="IPR023614">
    <property type="entry name" value="Porin_dom_sf"/>
</dbReference>
<proteinExistence type="predicted"/>
<organism evidence="1">
    <name type="scientific">Hyphomicrobium chloromethanicum</name>
    <dbReference type="NCBI Taxonomy" id="51783"/>
    <lineage>
        <taxon>Bacteria</taxon>
        <taxon>Pseudomonadati</taxon>
        <taxon>Pseudomonadota</taxon>
        <taxon>Alphaproteobacteria</taxon>
        <taxon>Hyphomicrobiales</taxon>
        <taxon>Hyphomicrobiaceae</taxon>
        <taxon>Hyphomicrobium</taxon>
    </lineage>
</organism>
<evidence type="ECO:0000313" key="1">
    <source>
        <dbReference type="EMBL" id="AAK01343.1"/>
    </source>
</evidence>
<name>Q9APK2_9HYPH</name>
<sequence>MWCGSTGLPLAGDCNAIPLNGIRYDTPTYKGFSVSASWGEDDFWDVAGRYAGEFNGFKLAGAIAYDHNSDEKIFQGFNTVTGLTAFNATRVDAGYLQVGGYVEHIASGLFLYGAYGKEWNDNVYTEPAVTAGQPSGDVWYLKAGMREQWFPIGHTVLYGEYSDRNDMYHPALTAFGVTGSEPKAVGTWRCSRSGCRGHVAVGQLQEL</sequence>
<accession>Q9APK2</accession>
<protein>
    <submittedName>
        <fullName evidence="1">Porin</fullName>
    </submittedName>
</protein>
<reference evidence="1" key="1">
    <citation type="journal article" date="2001" name="Appl. Environ. Microbiol.">
        <title>Chloromethane utilization gene cluster from Hyphomicrobium chloromethanicum strain CM2(T) and development of functional gene probes to detect halomethane-degrading bacteria.</title>
        <authorList>
            <person name="McAnulla C."/>
            <person name="Woodall C.A."/>
            <person name="McDonald I.R."/>
            <person name="Studer A."/>
            <person name="Vuilleumier S."/>
            <person name="Leisinger T."/>
            <person name="Murrell J.C."/>
        </authorList>
    </citation>
    <scope>NUCLEOTIDE SEQUENCE</scope>
    <source>
        <strain evidence="1">CM2</strain>
    </source>
</reference>
<dbReference type="Gene3D" id="2.40.160.10">
    <property type="entry name" value="Porin"/>
    <property type="match status" value="1"/>
</dbReference>
<dbReference type="SUPFAM" id="SSF56935">
    <property type="entry name" value="Porins"/>
    <property type="match status" value="1"/>
</dbReference>
<dbReference type="AlphaFoldDB" id="Q9APK2"/>